<feature type="binding site" evidence="11">
    <location>
        <position position="38"/>
    </location>
    <ligand>
        <name>NADP(+)</name>
        <dbReference type="ChEBI" id="CHEBI:58349"/>
    </ligand>
</feature>
<dbReference type="RefSeq" id="WP_034873416.1">
    <property type="nucleotide sequence ID" value="NZ_JOKG01000001.1"/>
</dbReference>
<dbReference type="InterPro" id="IPR002347">
    <property type="entry name" value="SDR_fam"/>
</dbReference>
<feature type="binding site" evidence="11">
    <location>
        <position position="90"/>
    </location>
    <ligand>
        <name>NADP(+)</name>
        <dbReference type="ChEBI" id="CHEBI:58349"/>
    </ligand>
</feature>
<evidence type="ECO:0000256" key="8">
    <source>
        <dbReference type="ARBA" id="ARBA00023098"/>
    </source>
</evidence>
<dbReference type="InterPro" id="IPR036291">
    <property type="entry name" value="NAD(P)-bd_dom_sf"/>
</dbReference>
<organism evidence="14 15">
    <name type="scientific">Endozoicomonas montiporae</name>
    <dbReference type="NCBI Taxonomy" id="1027273"/>
    <lineage>
        <taxon>Bacteria</taxon>
        <taxon>Pseudomonadati</taxon>
        <taxon>Pseudomonadota</taxon>
        <taxon>Gammaproteobacteria</taxon>
        <taxon>Oceanospirillales</taxon>
        <taxon>Endozoicomonadaceae</taxon>
        <taxon>Endozoicomonas</taxon>
    </lineage>
</organism>
<accession>A0A081NA30</accession>
<dbReference type="GO" id="GO:0051287">
    <property type="term" value="F:NAD binding"/>
    <property type="evidence" value="ECO:0007669"/>
    <property type="project" value="UniProtKB-UniRule"/>
</dbReference>
<dbReference type="PRINTS" id="PR00081">
    <property type="entry name" value="GDHRDH"/>
</dbReference>
<comment type="similarity">
    <text evidence="3 12">Belongs to the short-chain dehydrogenases/reductases (SDR) family.</text>
</comment>
<comment type="caution">
    <text evidence="14">The sequence shown here is derived from an EMBL/GenBank/DDBJ whole genome shotgun (WGS) entry which is preliminary data.</text>
</comment>
<evidence type="ECO:0000313" key="15">
    <source>
        <dbReference type="Proteomes" id="UP000028006"/>
    </source>
</evidence>
<evidence type="ECO:0000256" key="6">
    <source>
        <dbReference type="ARBA" id="ARBA00022857"/>
    </source>
</evidence>
<dbReference type="SMR" id="A0A081NA30"/>
<dbReference type="eggNOG" id="COG1028">
    <property type="taxonomic scope" value="Bacteria"/>
</dbReference>
<dbReference type="InterPro" id="IPR057326">
    <property type="entry name" value="KR_dom"/>
</dbReference>
<evidence type="ECO:0000256" key="10">
    <source>
        <dbReference type="PIRSR" id="PIRSR611284-1"/>
    </source>
</evidence>
<feature type="binding site" evidence="11">
    <location>
        <begin position="13"/>
        <end position="16"/>
    </location>
    <ligand>
        <name>NADP(+)</name>
        <dbReference type="ChEBI" id="CHEBI:58349"/>
    </ligand>
</feature>
<feature type="binding site" evidence="11">
    <location>
        <position position="188"/>
    </location>
    <ligand>
        <name>NADP(+)</name>
        <dbReference type="ChEBI" id="CHEBI:58349"/>
    </ligand>
</feature>
<keyword evidence="9 12" id="KW-0275">Fatty acid biosynthesis</keyword>
<dbReference type="GO" id="GO:0004316">
    <property type="term" value="F:3-oxoacyl-[acyl-carrier-protein] reductase (NADPH) activity"/>
    <property type="evidence" value="ECO:0007669"/>
    <property type="project" value="UniProtKB-UniRule"/>
</dbReference>
<keyword evidence="7 12" id="KW-0560">Oxidoreductase</keyword>
<dbReference type="FunFam" id="3.40.50.720:FF:000037">
    <property type="entry name" value="3-oxoacyl-[acyl-carrier-protein] reductase FabG"/>
    <property type="match status" value="1"/>
</dbReference>
<dbReference type="SUPFAM" id="SSF51735">
    <property type="entry name" value="NAD(P)-binding Rossmann-fold domains"/>
    <property type="match status" value="1"/>
</dbReference>
<evidence type="ECO:0000256" key="4">
    <source>
        <dbReference type="ARBA" id="ARBA00022516"/>
    </source>
</evidence>
<keyword evidence="5 12" id="KW-0276">Fatty acid metabolism</keyword>
<evidence type="ECO:0000256" key="1">
    <source>
        <dbReference type="ARBA" id="ARBA00002607"/>
    </source>
</evidence>
<feature type="binding site" evidence="11">
    <location>
        <begin position="155"/>
        <end position="159"/>
    </location>
    <ligand>
        <name>NADP(+)</name>
        <dbReference type="ChEBI" id="CHEBI:58349"/>
    </ligand>
</feature>
<dbReference type="GO" id="GO:0030497">
    <property type="term" value="P:fatty acid elongation"/>
    <property type="evidence" value="ECO:0007669"/>
    <property type="project" value="UniProtKB-ARBA"/>
</dbReference>
<evidence type="ECO:0000256" key="2">
    <source>
        <dbReference type="ARBA" id="ARBA00005194"/>
    </source>
</evidence>
<comment type="catalytic activity">
    <reaction evidence="12">
        <text>a (3R)-hydroxyacyl-[ACP] + NADP(+) = a 3-oxoacyl-[ACP] + NADPH + H(+)</text>
        <dbReference type="Rhea" id="RHEA:17397"/>
        <dbReference type="Rhea" id="RHEA-COMP:9916"/>
        <dbReference type="Rhea" id="RHEA-COMP:9945"/>
        <dbReference type="ChEBI" id="CHEBI:15378"/>
        <dbReference type="ChEBI" id="CHEBI:57783"/>
        <dbReference type="ChEBI" id="CHEBI:58349"/>
        <dbReference type="ChEBI" id="CHEBI:78776"/>
        <dbReference type="ChEBI" id="CHEBI:78827"/>
        <dbReference type="EC" id="1.1.1.100"/>
    </reaction>
</comment>
<dbReference type="UniPathway" id="UPA00094"/>
<evidence type="ECO:0000256" key="3">
    <source>
        <dbReference type="ARBA" id="ARBA00006484"/>
    </source>
</evidence>
<dbReference type="PANTHER" id="PTHR42879:SF2">
    <property type="entry name" value="3-OXOACYL-[ACYL-CARRIER-PROTEIN] REDUCTASE FABG"/>
    <property type="match status" value="1"/>
</dbReference>
<dbReference type="NCBIfam" id="NF005559">
    <property type="entry name" value="PRK07231.1"/>
    <property type="match status" value="1"/>
</dbReference>
<dbReference type="PANTHER" id="PTHR42879">
    <property type="entry name" value="3-OXOACYL-(ACYL-CARRIER-PROTEIN) REDUCTASE"/>
    <property type="match status" value="1"/>
</dbReference>
<dbReference type="InterPro" id="IPR020904">
    <property type="entry name" value="Sc_DH/Rdtase_CS"/>
</dbReference>
<dbReference type="EC" id="1.1.1.100" evidence="12"/>
<keyword evidence="8 12" id="KW-0443">Lipid metabolism</keyword>
<sequence>MSDFEGKVALVTGASRGIGRAIALELGRKGAIVVGTATTESGAEKISAAFDQADIRGCGMALNVTSADDCVAIVKAVTDEFGAPQILINNAGITRDNILMRMKDDEWESVINTNLNAIYRMSKAVLRGMTKARWGRIINISSVVGSMGNGGQSNYAATKAAVEGFARSLAKEVGSRNITVNSVAPGFIDTDMTKELPEAQREALLGQIPAARLGQPEEIAATVAFLASESAGYITGETLHVNGGMYMG</sequence>
<name>A0A081NA30_9GAMM</name>
<evidence type="ECO:0000256" key="5">
    <source>
        <dbReference type="ARBA" id="ARBA00022832"/>
    </source>
</evidence>
<dbReference type="CDD" id="cd05333">
    <property type="entry name" value="BKR_SDR_c"/>
    <property type="match status" value="1"/>
</dbReference>
<dbReference type="AlphaFoldDB" id="A0A081NA30"/>
<proteinExistence type="inferred from homology"/>
<comment type="function">
    <text evidence="1 12">Catalyzes the NADPH-dependent reduction of beta-ketoacyl-ACP substrates to beta-hydroxyacyl-ACP products, the first reductive step in the elongation cycle of fatty acid biosynthesis.</text>
</comment>
<evidence type="ECO:0000256" key="9">
    <source>
        <dbReference type="ARBA" id="ARBA00023160"/>
    </source>
</evidence>
<dbReference type="InterPro" id="IPR050259">
    <property type="entry name" value="SDR"/>
</dbReference>
<evidence type="ECO:0000259" key="13">
    <source>
        <dbReference type="SMART" id="SM00822"/>
    </source>
</evidence>
<dbReference type="NCBIfam" id="NF009466">
    <property type="entry name" value="PRK12826.1-2"/>
    <property type="match status" value="1"/>
</dbReference>
<dbReference type="NCBIfam" id="NF004197">
    <property type="entry name" value="PRK05653.1-1"/>
    <property type="match status" value="1"/>
</dbReference>
<keyword evidence="15" id="KW-1185">Reference proteome</keyword>
<comment type="pathway">
    <text evidence="2 12">Lipid metabolism; fatty acid biosynthesis.</text>
</comment>
<keyword evidence="4 12" id="KW-0444">Lipid biosynthesis</keyword>
<evidence type="ECO:0000313" key="14">
    <source>
        <dbReference type="EMBL" id="KEQ15303.1"/>
    </source>
</evidence>
<gene>
    <name evidence="14" type="primary">fabG</name>
    <name evidence="14" type="ORF">GZ77_01195</name>
</gene>
<dbReference type="Proteomes" id="UP000028006">
    <property type="component" value="Unassembled WGS sequence"/>
</dbReference>
<dbReference type="PRINTS" id="PR00080">
    <property type="entry name" value="SDRFAMILY"/>
</dbReference>
<dbReference type="EMBL" id="JOKG01000001">
    <property type="protein sequence ID" value="KEQ15303.1"/>
    <property type="molecule type" value="Genomic_DNA"/>
</dbReference>
<dbReference type="PROSITE" id="PS00061">
    <property type="entry name" value="ADH_SHORT"/>
    <property type="match status" value="1"/>
</dbReference>
<feature type="active site" description="Proton acceptor" evidence="10">
    <location>
        <position position="155"/>
    </location>
</feature>
<comment type="subunit">
    <text evidence="12">Homotetramer.</text>
</comment>
<evidence type="ECO:0000256" key="7">
    <source>
        <dbReference type="ARBA" id="ARBA00023002"/>
    </source>
</evidence>
<reference evidence="14 15" key="1">
    <citation type="submission" date="2014-06" db="EMBL/GenBank/DDBJ databases">
        <title>Whole Genome Sequences of Three Symbiotic Endozoicomonas Bacteria.</title>
        <authorList>
            <person name="Neave M.J."/>
            <person name="Apprill A."/>
            <person name="Voolstra C.R."/>
        </authorList>
    </citation>
    <scope>NUCLEOTIDE SEQUENCE [LARGE SCALE GENOMIC DNA]</scope>
    <source>
        <strain evidence="14 15">LMG 24815</strain>
    </source>
</reference>
<dbReference type="SMART" id="SM00822">
    <property type="entry name" value="PKS_KR"/>
    <property type="match status" value="1"/>
</dbReference>
<feature type="binding site" evidence="11">
    <location>
        <begin position="63"/>
        <end position="64"/>
    </location>
    <ligand>
        <name>NADP(+)</name>
        <dbReference type="ChEBI" id="CHEBI:58349"/>
    </ligand>
</feature>
<keyword evidence="6 11" id="KW-0521">NADP</keyword>
<dbReference type="Gene3D" id="3.40.50.720">
    <property type="entry name" value="NAD(P)-binding Rossmann-like Domain"/>
    <property type="match status" value="1"/>
</dbReference>
<evidence type="ECO:0000256" key="12">
    <source>
        <dbReference type="RuleBase" id="RU366074"/>
    </source>
</evidence>
<dbReference type="NCBIfam" id="TIGR01830">
    <property type="entry name" value="3oxo_ACP_reduc"/>
    <property type="match status" value="1"/>
</dbReference>
<dbReference type="Pfam" id="PF13561">
    <property type="entry name" value="adh_short_C2"/>
    <property type="match status" value="1"/>
</dbReference>
<protein>
    <recommendedName>
        <fullName evidence="12">3-oxoacyl-[acyl-carrier-protein] reductase</fullName>
        <ecNumber evidence="12">1.1.1.100</ecNumber>
    </recommendedName>
</protein>
<feature type="domain" description="Ketoreductase" evidence="13">
    <location>
        <begin position="7"/>
        <end position="186"/>
    </location>
</feature>
<dbReference type="InterPro" id="IPR011284">
    <property type="entry name" value="3oxo_ACP_reduc"/>
</dbReference>
<evidence type="ECO:0000256" key="11">
    <source>
        <dbReference type="PIRSR" id="PIRSR611284-2"/>
    </source>
</evidence>